<protein>
    <submittedName>
        <fullName evidence="1">Uncharacterized protein</fullName>
    </submittedName>
</protein>
<dbReference type="Proteomes" id="UP000278653">
    <property type="component" value="Unassembled WGS sequence"/>
</dbReference>
<name>A0A3R9PEH7_STRMT</name>
<reference evidence="1 2" key="1">
    <citation type="submission" date="2018-11" db="EMBL/GenBank/DDBJ databases">
        <title>Species Designations Belie Phenotypic and Genotypic Heterogeneity in Oral Streptococci.</title>
        <authorList>
            <person name="Velsko I."/>
        </authorList>
    </citation>
    <scope>NUCLEOTIDE SEQUENCE [LARGE SCALE GENOMIC DNA]</scope>
    <source>
        <strain evidence="1 2">BCC15</strain>
    </source>
</reference>
<gene>
    <name evidence="1" type="ORF">D8865_08880</name>
</gene>
<sequence length="174" mass="20753">MTTLYLYRSLIVRETEKAILVRFPKKSEYNYMGTWIPKKRVTVIKNEDEEEFYKLEVKPFYTYELHSLNNSHESTLLIRAEQFIELFKGVDSYARKELDIQAIEEQEELDFISLKAIRELIFDNNFDSAKLARDTGISRQTLISLHKKERPLSNVKLETLIKMQKYIYSKGRKE</sequence>
<dbReference type="AlphaFoldDB" id="A0A3R9PEH7"/>
<evidence type="ECO:0000313" key="1">
    <source>
        <dbReference type="EMBL" id="RSI59575.1"/>
    </source>
</evidence>
<proteinExistence type="predicted"/>
<accession>A0A3R9PEH7</accession>
<evidence type="ECO:0000313" key="2">
    <source>
        <dbReference type="Proteomes" id="UP000278653"/>
    </source>
</evidence>
<dbReference type="EMBL" id="RJNH01000013">
    <property type="protein sequence ID" value="RSI59575.1"/>
    <property type="molecule type" value="Genomic_DNA"/>
</dbReference>
<comment type="caution">
    <text evidence="1">The sequence shown here is derived from an EMBL/GenBank/DDBJ whole genome shotgun (WGS) entry which is preliminary data.</text>
</comment>
<organism evidence="1 2">
    <name type="scientific">Streptococcus mitis</name>
    <dbReference type="NCBI Taxonomy" id="28037"/>
    <lineage>
        <taxon>Bacteria</taxon>
        <taxon>Bacillati</taxon>
        <taxon>Bacillota</taxon>
        <taxon>Bacilli</taxon>
        <taxon>Lactobacillales</taxon>
        <taxon>Streptococcaceae</taxon>
        <taxon>Streptococcus</taxon>
        <taxon>Streptococcus mitis group</taxon>
    </lineage>
</organism>